<dbReference type="PANTHER" id="PTHR35317">
    <property type="entry name" value="OS04G0629600 PROTEIN"/>
    <property type="match status" value="1"/>
</dbReference>
<reference evidence="5" key="3">
    <citation type="submission" date="2001-01" db="EMBL/GenBank/DDBJ databases">
        <authorList>
            <person name="Shinn P."/>
            <person name="Brooks S."/>
            <person name="Buehler E."/>
            <person name="Chao Q."/>
            <person name="Johnson-Hopson C."/>
            <person name="Khan S."/>
            <person name="Kim C."/>
            <person name="Altafi H."/>
            <person name="Bei B."/>
            <person name="Chin C."/>
            <person name="Chiou J."/>
            <person name="Choi E."/>
            <person name="Conn L."/>
            <person name="Conway A."/>
            <person name="Gonzalez A."/>
            <person name="Hansen N."/>
            <person name="Howing B."/>
            <person name="Koo T."/>
            <person name="Lam B."/>
            <person name="Lee J."/>
            <person name="Lenz C."/>
            <person name="Li J."/>
            <person name="Liu A."/>
            <person name="Liu J."/>
            <person name="Liu S."/>
            <person name="Mukharsky N."/>
            <person name="Nguyen M."/>
            <person name="Palm C."/>
            <person name="Pham P."/>
            <person name="Sakano H."/>
            <person name="Schwartz J."/>
            <person name="Southwick A."/>
            <person name="Thaveri A."/>
            <person name="Toriumi M."/>
            <person name="Vaysberg M."/>
            <person name="Yu G."/>
            <person name="Davis R."/>
            <person name="Federspiel N."/>
            <person name="Theologis A."/>
            <person name="Ecker J."/>
        </authorList>
    </citation>
    <scope>NUCLEOTIDE SEQUENCE</scope>
</reference>
<dbReference type="EMBL" id="AC006228">
    <property type="protein sequence ID" value="AAF18643.1"/>
    <property type="molecule type" value="Genomic_DNA"/>
</dbReference>
<dbReference type="Pfam" id="PF22936">
    <property type="entry name" value="Pol_BBD"/>
    <property type="match status" value="1"/>
</dbReference>
<dbReference type="Gene3D" id="4.10.60.10">
    <property type="entry name" value="Zinc finger, CCHC-type"/>
    <property type="match status" value="1"/>
</dbReference>
<dbReference type="Pfam" id="PF14223">
    <property type="entry name" value="Retrotran_gag_2"/>
    <property type="match status" value="1"/>
</dbReference>
<evidence type="ECO:0000256" key="3">
    <source>
        <dbReference type="SAM" id="MobiDB-lite"/>
    </source>
</evidence>
<dbReference type="GO" id="GO:0004190">
    <property type="term" value="F:aspartic-type endopeptidase activity"/>
    <property type="evidence" value="ECO:0007669"/>
    <property type="project" value="UniProtKB-KW"/>
</dbReference>
<accession>Q9SKV6</accession>
<dbReference type="InterPro" id="IPR043502">
    <property type="entry name" value="DNA/RNA_pol_sf"/>
</dbReference>
<dbReference type="PANTHER" id="PTHR35317:SF44">
    <property type="entry name" value="RNA-DIRECTED DNA POLYMERASE"/>
    <property type="match status" value="1"/>
</dbReference>
<keyword evidence="1" id="KW-0645">Protease</keyword>
<reference evidence="5" key="1">
    <citation type="submission" date="1999-04" db="EMBL/GenBank/DDBJ databases">
        <title>Genomic sequence for Arabidopsis thaliana BAC F5J5.</title>
        <authorList>
            <person name="Chao Q."/>
            <person name="Shinn P."/>
            <person name="Dunn P."/>
            <person name="Buehler E."/>
            <person name="Kahn S."/>
            <person name="Kim C."/>
            <person name="Walker M."/>
            <person name="Williams S."/>
            <person name="Altafi H."/>
            <person name="Araujo R."/>
            <person name="Conn L."/>
            <person name="Conway A.B."/>
            <person name="Gonzalez A."/>
            <person name="Hansen N.F."/>
            <person name="Huizar L."/>
            <person name="Kremenetskaia I."/>
            <person name="Lenz C."/>
            <person name="Li J."/>
            <person name="Liu S."/>
            <person name="Luros S."/>
            <person name="Rowley D."/>
            <person name="Schwartz J."/>
            <person name="Toriumi M."/>
            <person name="Vysotskaia V."/>
            <person name="Yu G."/>
            <person name="Davis R.W."/>
            <person name="Federspiel N.A."/>
            <person name="Theologis A."/>
            <person name="Ecker J.R."/>
        </authorList>
    </citation>
    <scope>NUCLEOTIDE SEQUENCE</scope>
</reference>
<feature type="domain" description="CCHC-type" evidence="4">
    <location>
        <begin position="248"/>
        <end position="263"/>
    </location>
</feature>
<dbReference type="PROSITE" id="PS50158">
    <property type="entry name" value="ZF_CCHC"/>
    <property type="match status" value="1"/>
</dbReference>
<dbReference type="Pfam" id="PF07727">
    <property type="entry name" value="RVT_2"/>
    <property type="match status" value="1"/>
</dbReference>
<feature type="compositionally biased region" description="Basic and acidic residues" evidence="3">
    <location>
        <begin position="428"/>
        <end position="437"/>
    </location>
</feature>
<feature type="region of interest" description="Disordered" evidence="3">
    <location>
        <begin position="400"/>
        <end position="460"/>
    </location>
</feature>
<evidence type="ECO:0000256" key="2">
    <source>
        <dbReference type="PROSITE-ProRule" id="PRU00047"/>
    </source>
</evidence>
<dbReference type="SUPFAM" id="SSF56672">
    <property type="entry name" value="DNA/RNA polymerases"/>
    <property type="match status" value="1"/>
</dbReference>
<evidence type="ECO:0000313" key="5">
    <source>
        <dbReference type="EMBL" id="AAF18643.1"/>
    </source>
</evidence>
<dbReference type="AlphaFoldDB" id="Q9SKV6"/>
<protein>
    <submittedName>
        <fullName evidence="5">F5J5.14</fullName>
    </submittedName>
</protein>
<reference key="2">
    <citation type="journal article" date="2000" name="Nature">
        <title>Sequence and analysis of chromosome 1 of the plant Arabidopsis thaliana.</title>
        <authorList>
            <person name="Theologis A."/>
            <person name="Ecker J.R."/>
            <person name="Palm C.J."/>
            <person name="Federspiel N.A."/>
            <person name="Kaul S."/>
            <person name="White O."/>
            <person name="Alonso J."/>
            <person name="Altafi H."/>
            <person name="Araujo R."/>
            <person name="Bowman C.L."/>
            <person name="Brooks S.Y."/>
            <person name="Buehler E."/>
            <person name="Chan A."/>
            <person name="Chao Q."/>
            <person name="Chen H."/>
            <person name="Cheuk R.F."/>
            <person name="Chin C.W."/>
            <person name="Chung M.K."/>
            <person name="Conn L."/>
            <person name="Conway A.B."/>
            <person name="Conway A.R."/>
            <person name="Creasy T.H."/>
            <person name="Dewar K."/>
            <person name="Dunn P."/>
            <person name="Etgu P."/>
            <person name="Feldblyum T.V."/>
            <person name="Feng J."/>
            <person name="Fong B."/>
            <person name="Fujii C.Y."/>
            <person name="Gill J.E."/>
            <person name="Goldsmith A.D."/>
            <person name="Haas B."/>
            <person name="Hansen N.F."/>
            <person name="Hughes B."/>
            <person name="Huizar L."/>
            <person name="Hunter J.L."/>
            <person name="Jenkins J."/>
            <person name="Johnson-Hopson C."/>
            <person name="Khan S."/>
            <person name="Khaykin E."/>
            <person name="Kim C.J."/>
            <person name="Koo H.L."/>
            <person name="Kremenetskaia I."/>
            <person name="Kurtz D.B."/>
            <person name="Kwan A."/>
            <person name="Lam B."/>
            <person name="Langin-Hooper S."/>
            <person name="Lee A."/>
            <person name="Lee J.M."/>
            <person name="Lenz C.A."/>
            <person name="Li J.H."/>
            <person name="Li Y."/>
            <person name="Lin X."/>
            <person name="Liu S.X."/>
            <person name="Liu Z.A."/>
            <person name="Luros J.S."/>
            <person name="Maiti R."/>
            <person name="Marziali A."/>
            <person name="Militscher J."/>
            <person name="Miranda M."/>
            <person name="Nguyen M."/>
            <person name="Nierman W.C."/>
            <person name="Osborne B.I."/>
            <person name="Pai G."/>
            <person name="Peterson J."/>
            <person name="Pham P.K."/>
            <person name="Rizzo M."/>
            <person name="Rooney T."/>
            <person name="Rowley D."/>
            <person name="Sakano H."/>
            <person name="Salzberg S.L."/>
            <person name="Schwartz J.R."/>
            <person name="Shinn P."/>
            <person name="Southwick A.M."/>
            <person name="Sun H."/>
            <person name="Tallon L.J."/>
            <person name="Tambunga G."/>
            <person name="Toriumi M.J."/>
            <person name="Town C.D."/>
            <person name="Utterback T."/>
            <person name="Van Aken S."/>
            <person name="Vaysberg M."/>
            <person name="Vysotskaia V.S."/>
            <person name="Walker M."/>
            <person name="Wu D."/>
            <person name="Yu G."/>
            <person name="Fraser C.M."/>
            <person name="Venter J.C."/>
            <person name="Davis R.W."/>
        </authorList>
    </citation>
    <scope>NUCLEOTIDE SEQUENCE [LARGE SCALE GENOMIC DNA]</scope>
    <source>
        <strain>cv. Columbia</strain>
    </source>
</reference>
<feature type="compositionally biased region" description="Gly residues" evidence="3">
    <location>
        <begin position="223"/>
        <end position="232"/>
    </location>
</feature>
<dbReference type="InterPro" id="IPR054722">
    <property type="entry name" value="PolX-like_BBD"/>
</dbReference>
<keyword evidence="2" id="KW-0479">Metal-binding</keyword>
<name>Q9SKV6_ARATH</name>
<proteinExistence type="predicted"/>
<keyword evidence="1" id="KW-0378">Hydrolase</keyword>
<sequence length="743" mass="83717">MGDIVAVKPLENVPSSTQCPMLTSTNYTVWAIRMQIARSVNKMWETIEPGIDDGYKNTMARGLIFQSIPESLTLQVGTLATAKLVWDSIKTRYVGADRVKEARLQTLMAEFEKMKMKESEKIDVFAGRLAELATRSDALGSNIETSKLVKKFLNALPLRKYIHIIASLEQVLDLNNTSFEDIVGRIKVYEERVWDGEEQEDDQGKLMYANTDTQDSWYASRGRGQGGGFNGRGRGRGRGSRDTSKVTCYRCDKLGHYASNCPDSNHMTGNRAYFSKIDESITGKVRFGDDSCIDIKGKGSILFMSKNGEKKVLAEVYFIPDVKSNIISLGQATEAGCNIRMKENYLTLYDRDGKLLVKAMRSKNRLYKVIMEVKASKCFSDCDNSGTFVVSFEEFGNNGIRDDDHVEETENVGEETEKPGGDGFDENNDIHVEDDHVSSNMGSGELTPPSTPRRSERQKNKPFKPIGLKWVFKTKQNSDGSINKYKARLVAKGYVQRHGIDFDEVFAPVARIETVRLIIALAASNGWEIHHLDVKTAFLHGELKEVVYVTQPEGYVTKGNEEKVYKLNKALYGLKQAPRAWNNKLNSILKELSLCVPPMTMLTQLTHHMLSKLTGEERIYRSSDSIDPSDTRGDNNLVYTPDFLNKIKFSGVPNHILWLKVGCPLCCCVILIHMEIVRLRDKVLQGRLLTCIRVGKLVVIPKMLLTHSDSILPFKMGLTLVHYPNYTDSSVYTLNFLLLFYTL</sequence>
<dbReference type="InterPro" id="IPR036875">
    <property type="entry name" value="Znf_CCHC_sf"/>
</dbReference>
<feature type="region of interest" description="Disordered" evidence="3">
    <location>
        <begin position="220"/>
        <end position="243"/>
    </location>
</feature>
<keyword evidence="2" id="KW-0862">Zinc</keyword>
<organism evidence="5">
    <name type="scientific">Arabidopsis thaliana</name>
    <name type="common">Mouse-ear cress</name>
    <dbReference type="NCBI Taxonomy" id="3702"/>
    <lineage>
        <taxon>Eukaryota</taxon>
        <taxon>Viridiplantae</taxon>
        <taxon>Streptophyta</taxon>
        <taxon>Embryophyta</taxon>
        <taxon>Tracheophyta</taxon>
        <taxon>Spermatophyta</taxon>
        <taxon>Magnoliopsida</taxon>
        <taxon>eudicotyledons</taxon>
        <taxon>Gunneridae</taxon>
        <taxon>Pentapetalae</taxon>
        <taxon>rosids</taxon>
        <taxon>malvids</taxon>
        <taxon>Brassicales</taxon>
        <taxon>Brassicaceae</taxon>
        <taxon>Camelineae</taxon>
        <taxon>Arabidopsis</taxon>
    </lineage>
</organism>
<evidence type="ECO:0000259" key="4">
    <source>
        <dbReference type="PROSITE" id="PS50158"/>
    </source>
</evidence>
<dbReference type="Pfam" id="PF00098">
    <property type="entry name" value="zf-CCHC"/>
    <property type="match status" value="1"/>
</dbReference>
<dbReference type="GO" id="GO:0003676">
    <property type="term" value="F:nucleic acid binding"/>
    <property type="evidence" value="ECO:0007669"/>
    <property type="project" value="InterPro"/>
</dbReference>
<dbReference type="InterPro" id="IPR013103">
    <property type="entry name" value="RVT_2"/>
</dbReference>
<dbReference type="SMART" id="SM00343">
    <property type="entry name" value="ZnF_C2HC"/>
    <property type="match status" value="1"/>
</dbReference>
<dbReference type="GO" id="GO:0008270">
    <property type="term" value="F:zinc ion binding"/>
    <property type="evidence" value="ECO:0007669"/>
    <property type="project" value="UniProtKB-KW"/>
</dbReference>
<keyword evidence="1" id="KW-0064">Aspartyl protease</keyword>
<dbReference type="SUPFAM" id="SSF57756">
    <property type="entry name" value="Retrovirus zinc finger-like domains"/>
    <property type="match status" value="1"/>
</dbReference>
<dbReference type="InterPro" id="IPR001878">
    <property type="entry name" value="Znf_CCHC"/>
</dbReference>
<feature type="compositionally biased region" description="Acidic residues" evidence="3">
    <location>
        <begin position="405"/>
        <end position="414"/>
    </location>
</feature>
<keyword evidence="2" id="KW-0863">Zinc-finger</keyword>
<evidence type="ECO:0000256" key="1">
    <source>
        <dbReference type="ARBA" id="ARBA00022750"/>
    </source>
</evidence>